<keyword evidence="2" id="KW-1185">Reference proteome</keyword>
<dbReference type="InterPro" id="IPR002800">
    <property type="entry name" value="Rv2949c-like"/>
</dbReference>
<dbReference type="AlphaFoldDB" id="A0AAV3U7Q8"/>
<evidence type="ECO:0000313" key="2">
    <source>
        <dbReference type="Proteomes" id="UP001409585"/>
    </source>
</evidence>
<dbReference type="Gene3D" id="3.40.1410.10">
    <property type="entry name" value="Chorismate lyase-like"/>
    <property type="match status" value="1"/>
</dbReference>
<name>A0AAV3U7Q8_9ALTE</name>
<accession>A0AAV3U7Q8</accession>
<gene>
    <name evidence="1" type="ORF">GCM10025791_38180</name>
</gene>
<dbReference type="Pfam" id="PF01947">
    <property type="entry name" value="Rv2949c-like"/>
    <property type="match status" value="1"/>
</dbReference>
<dbReference type="SUPFAM" id="SSF64288">
    <property type="entry name" value="Chorismate lyase-like"/>
    <property type="match status" value="1"/>
</dbReference>
<dbReference type="RefSeq" id="WP_345426244.1">
    <property type="nucleotide sequence ID" value="NZ_AP031496.1"/>
</dbReference>
<keyword evidence="1" id="KW-0670">Pyruvate</keyword>
<evidence type="ECO:0000313" key="1">
    <source>
        <dbReference type="EMBL" id="GAA4954377.1"/>
    </source>
</evidence>
<dbReference type="InterPro" id="IPR028978">
    <property type="entry name" value="Chorismate_lyase_/UTRA_dom_sf"/>
</dbReference>
<dbReference type="EMBL" id="BAABLX010000060">
    <property type="protein sequence ID" value="GAA4954377.1"/>
    <property type="molecule type" value="Genomic_DNA"/>
</dbReference>
<dbReference type="Proteomes" id="UP001409585">
    <property type="component" value="Unassembled WGS sequence"/>
</dbReference>
<proteinExistence type="predicted"/>
<sequence length="186" mass="20923">MKYLFDGQRGSIFVSNGYSEQPITSYAGTVIDLSKLSAWLRILLVTDGTVTKTLEAMFWEPIQIELVKQDYLSGPGGEELLERDVTLIGVNTGTQYAYARSYLNTNLMPDNLVAALKSGERGIGWLLRQMSTEQYRDIVEIGYSNTLAKRDVPAGYESAIFRTYCINVGGRRLMQISEHFPVDLYL</sequence>
<reference evidence="2" key="1">
    <citation type="journal article" date="2019" name="Int. J. Syst. Evol. Microbiol.">
        <title>The Global Catalogue of Microorganisms (GCM) 10K type strain sequencing project: providing services to taxonomists for standard genome sequencing and annotation.</title>
        <authorList>
            <consortium name="The Broad Institute Genomics Platform"/>
            <consortium name="The Broad Institute Genome Sequencing Center for Infectious Disease"/>
            <person name="Wu L."/>
            <person name="Ma J."/>
        </authorList>
    </citation>
    <scope>NUCLEOTIDE SEQUENCE [LARGE SCALE GENOMIC DNA]</scope>
    <source>
        <strain evidence="2">JCM 19134</strain>
    </source>
</reference>
<organism evidence="1 2">
    <name type="scientific">Halioxenophilus aromaticivorans</name>
    <dbReference type="NCBI Taxonomy" id="1306992"/>
    <lineage>
        <taxon>Bacteria</taxon>
        <taxon>Pseudomonadati</taxon>
        <taxon>Pseudomonadota</taxon>
        <taxon>Gammaproteobacteria</taxon>
        <taxon>Alteromonadales</taxon>
        <taxon>Alteromonadaceae</taxon>
        <taxon>Halioxenophilus</taxon>
    </lineage>
</organism>
<comment type="caution">
    <text evidence="1">The sequence shown here is derived from an EMBL/GenBank/DDBJ whole genome shotgun (WGS) entry which is preliminary data.</text>
</comment>
<protein>
    <submittedName>
        <fullName evidence="1">Chorismate pyruvate-lyase family protein</fullName>
    </submittedName>
</protein>